<keyword evidence="2" id="KW-0472">Membrane</keyword>
<keyword evidence="5" id="KW-1185">Reference proteome</keyword>
<dbReference type="InterPro" id="IPR013783">
    <property type="entry name" value="Ig-like_fold"/>
</dbReference>
<protein>
    <submittedName>
        <fullName evidence="4">Iron dicitrate transport regulator FecR</fullName>
    </submittedName>
</protein>
<dbReference type="AlphaFoldDB" id="A0A2N0ALB0"/>
<gene>
    <name evidence="4" type="ORF">CH364_01630</name>
</gene>
<dbReference type="OrthoDB" id="340531at2"/>
<evidence type="ECO:0000256" key="1">
    <source>
        <dbReference type="SAM" id="MobiDB-lite"/>
    </source>
</evidence>
<dbReference type="EMBL" id="NPDX01000001">
    <property type="protein sequence ID" value="PJZ85001.1"/>
    <property type="molecule type" value="Genomic_DNA"/>
</dbReference>
<evidence type="ECO:0000313" key="5">
    <source>
        <dbReference type="Proteomes" id="UP000232145"/>
    </source>
</evidence>
<dbReference type="RefSeq" id="WP_100741886.1">
    <property type="nucleotide sequence ID" value="NZ_NPDW01000001.1"/>
</dbReference>
<proteinExistence type="predicted"/>
<keyword evidence="2" id="KW-1133">Transmembrane helix</keyword>
<evidence type="ECO:0000256" key="2">
    <source>
        <dbReference type="SAM" id="Phobius"/>
    </source>
</evidence>
<sequence length="634" mass="71884">MNLDKRDRLVLFTLLSVAILFTILFYLDLNRKIGIGDREVVGTIFFKNNIVQRKFEDEVIWEKLENNSPLTNKDTIRSEAFSDALIRLKDGTEINIDENSMFNLDLTGEEPNLEFTEGSLEVKKNDSKPNQIKITSSGSEINVDSGNVKIERSKERELSLFVEKGKTTVKHQDGKSISVEEGKKAEFKKTGIEIKKIPAILISPTSQKLFYTEPDEVSVQFQWKIESGYGDPVLEISRSPNFQMTLINEKVEGTQSSIRLKEGTFYWRLKVKNKVGSGIEFSEINKFFVTKLESFQGESPESGSVIPFVQTMPLVTLSWTKLTTANSYQLLVSNSPKLTNPIKQLETTANQISYDDLKEGTYYWKVIAKSSFPDTKDRSSQVQSFIIKKQNTVPTPKWMRPANGSEISLEEIKQNQAILIWDGNAELKSYQLKIAKDSKMSSVVFSEETASNFLVPNWNSLGKGTFFATVTGKSKEGKETETSNPLSFTVVEQKKKTEPAEEVTTNKPDQKLDPKLEMMSPNGTIVQMKGKSSLEFLWKVTGVTGEHYDLVLYQHNGDKKVAIYKITTKESKHSLKDLSILDEGSFSWDLSVYKDTTLLFSKKGSFILALDQFKSLKPSDIEFISPKRLYKEKR</sequence>
<feature type="region of interest" description="Disordered" evidence="1">
    <location>
        <begin position="493"/>
        <end position="517"/>
    </location>
</feature>
<reference evidence="4 5" key="1">
    <citation type="submission" date="2017-07" db="EMBL/GenBank/DDBJ databases">
        <title>Leptospira spp. isolated from tropical soils.</title>
        <authorList>
            <person name="Thibeaux R."/>
            <person name="Iraola G."/>
            <person name="Ferres I."/>
            <person name="Bierque E."/>
            <person name="Girault D."/>
            <person name="Soupe-Gilbert M.-E."/>
            <person name="Picardeau M."/>
            <person name="Goarant C."/>
        </authorList>
    </citation>
    <scope>NUCLEOTIDE SEQUENCE [LARGE SCALE GENOMIC DNA]</scope>
    <source>
        <strain evidence="4 5">FH2-B-A1</strain>
    </source>
</reference>
<dbReference type="Gene3D" id="2.60.40.10">
    <property type="entry name" value="Immunoglobulins"/>
    <property type="match status" value="3"/>
</dbReference>
<keyword evidence="2" id="KW-0812">Transmembrane</keyword>
<feature type="transmembrane region" description="Helical" evidence="2">
    <location>
        <begin position="9"/>
        <end position="27"/>
    </location>
</feature>
<dbReference type="Proteomes" id="UP000232145">
    <property type="component" value="Unassembled WGS sequence"/>
</dbReference>
<dbReference type="InterPro" id="IPR006860">
    <property type="entry name" value="FecR"/>
</dbReference>
<name>A0A2N0ALB0_9LEPT</name>
<comment type="caution">
    <text evidence="4">The sequence shown here is derived from an EMBL/GenBank/DDBJ whole genome shotgun (WGS) entry which is preliminary data.</text>
</comment>
<dbReference type="Gene3D" id="2.60.120.1440">
    <property type="match status" value="1"/>
</dbReference>
<feature type="domain" description="FecR protein" evidence="3">
    <location>
        <begin position="74"/>
        <end position="166"/>
    </location>
</feature>
<organism evidence="4 5">
    <name type="scientific">Leptospira harrisiae</name>
    <dbReference type="NCBI Taxonomy" id="2023189"/>
    <lineage>
        <taxon>Bacteria</taxon>
        <taxon>Pseudomonadati</taxon>
        <taxon>Spirochaetota</taxon>
        <taxon>Spirochaetia</taxon>
        <taxon>Leptospirales</taxon>
        <taxon>Leptospiraceae</taxon>
        <taxon>Leptospira</taxon>
    </lineage>
</organism>
<accession>A0A2N0ALB0</accession>
<evidence type="ECO:0000259" key="3">
    <source>
        <dbReference type="Pfam" id="PF04773"/>
    </source>
</evidence>
<evidence type="ECO:0000313" key="4">
    <source>
        <dbReference type="EMBL" id="PJZ85001.1"/>
    </source>
</evidence>
<dbReference type="Pfam" id="PF04773">
    <property type="entry name" value="FecR"/>
    <property type="match status" value="1"/>
</dbReference>